<dbReference type="InterPro" id="IPR024659">
    <property type="entry name" value="Phage_coat_Gp5"/>
</dbReference>
<protein>
    <recommendedName>
        <fullName evidence="3">P22 coat-protein 5 family protein</fullName>
    </recommendedName>
</protein>
<evidence type="ECO:0000313" key="2">
    <source>
        <dbReference type="Proteomes" id="UP001055093"/>
    </source>
</evidence>
<gene>
    <name evidence="1" type="ORF">BGCPKDLD_2465</name>
</gene>
<comment type="caution">
    <text evidence="1">The sequence shown here is derived from an EMBL/GenBank/DDBJ whole genome shotgun (WGS) entry which is preliminary data.</text>
</comment>
<proteinExistence type="predicted"/>
<name>A0ABQ4UWU9_9HYPH</name>
<reference evidence="1" key="2">
    <citation type="submission" date="2021-08" db="EMBL/GenBank/DDBJ databases">
        <authorList>
            <person name="Tani A."/>
            <person name="Ola A."/>
            <person name="Ogura Y."/>
            <person name="Katsura K."/>
            <person name="Hayashi T."/>
        </authorList>
    </citation>
    <scope>NUCLEOTIDE SEQUENCE</scope>
    <source>
        <strain evidence="1">DSM 14458</strain>
    </source>
</reference>
<dbReference type="Proteomes" id="UP001055093">
    <property type="component" value="Unassembled WGS sequence"/>
</dbReference>
<dbReference type="Gene3D" id="2.40.30.240">
    <property type="match status" value="1"/>
</dbReference>
<accession>A0ABQ4UWU9</accession>
<dbReference type="RefSeq" id="WP_238308046.1">
    <property type="nucleotide sequence ID" value="NZ_BPRE01000007.1"/>
</dbReference>
<keyword evidence="2" id="KW-1185">Reference proteome</keyword>
<dbReference type="Pfam" id="PF11651">
    <property type="entry name" value="P22_CoatProtein"/>
    <property type="match status" value="1"/>
</dbReference>
<evidence type="ECO:0000313" key="1">
    <source>
        <dbReference type="EMBL" id="GJE75878.1"/>
    </source>
</evidence>
<dbReference type="EMBL" id="BPRE01000007">
    <property type="protein sequence ID" value="GJE75878.1"/>
    <property type="molecule type" value="Genomic_DNA"/>
</dbReference>
<sequence>MPNNFLTANVIAKAAVKILDNELVAASKVHRGYEDEFSSTVNGYQKGAAVTIKRPPQFQVRDGAVAVKQDITEGTTSVTVDKMKGIDLAISSTDRTLSIGELSERILKPAMVSLANQVDQDVMGLYSSVANWVGTPGNILSSYAGFLRGTTRMNNASVPKDSRFCMLSPDDEAGLADSQTKFLNDKLVGEAYRDGGVGRIAQVDTYMSQNVPVHVTGSRTNGTVAGAGQNVTYTQVLANGVAVKDFGGQLLNVGGLGAGGVVAKGDVFTIAGVFAVNHVTKQPLPYLRQFTVMAAAVADGNGAAQLQISPAIIAPAAFPNGAFTTVSAAPANGAVVTWMGAANTPYTQNIMAHKSAFALTCVPLVKPDGAVSCERETYKGLSVRLIPYYDGTNDISNWRLDILYGVKAVDPRLGVRLNG</sequence>
<organism evidence="1 2">
    <name type="scientific">Methylorubrum suomiense</name>
    <dbReference type="NCBI Taxonomy" id="144191"/>
    <lineage>
        <taxon>Bacteria</taxon>
        <taxon>Pseudomonadati</taxon>
        <taxon>Pseudomonadota</taxon>
        <taxon>Alphaproteobacteria</taxon>
        <taxon>Hyphomicrobiales</taxon>
        <taxon>Methylobacteriaceae</taxon>
        <taxon>Methylorubrum</taxon>
    </lineage>
</organism>
<evidence type="ECO:0008006" key="3">
    <source>
        <dbReference type="Google" id="ProtNLM"/>
    </source>
</evidence>
<reference evidence="1" key="1">
    <citation type="journal article" date="2021" name="Front. Microbiol.">
        <title>Comprehensive Comparative Genomics and Phenotyping of Methylobacterium Species.</title>
        <authorList>
            <person name="Alessa O."/>
            <person name="Ogura Y."/>
            <person name="Fujitani Y."/>
            <person name="Takami H."/>
            <person name="Hayashi T."/>
            <person name="Sahin N."/>
            <person name="Tani A."/>
        </authorList>
    </citation>
    <scope>NUCLEOTIDE SEQUENCE</scope>
    <source>
        <strain evidence="1">DSM 14458</strain>
    </source>
</reference>